<reference evidence="4 5" key="2">
    <citation type="journal article" date="2012" name="Stand. Genomic Sci.">
        <title>Complete genome sequence of the orange-red pigmented, radioresistant Deinococcus proteolyticus type strain (MRP(T)).</title>
        <authorList>
            <person name="Copeland A."/>
            <person name="Zeytun A."/>
            <person name="Yassawong M."/>
            <person name="Nolan M."/>
            <person name="Lucas S."/>
            <person name="Hammon N."/>
            <person name="Deshpande S."/>
            <person name="Cheng J.F."/>
            <person name="Han C."/>
            <person name="Tapia R."/>
            <person name="Goodwin L.A."/>
            <person name="Pitluck S."/>
            <person name="Mavromatis K."/>
            <person name="Liolios K."/>
            <person name="Pagani I."/>
            <person name="Ivanova N."/>
            <person name="Mikhailova N."/>
            <person name="Pati A."/>
            <person name="Chen A."/>
            <person name="Palaniappan K."/>
            <person name="Land M."/>
            <person name="Hauser L."/>
            <person name="Jeffries C.D."/>
            <person name="Brambilla E.M."/>
            <person name="Rohde M."/>
            <person name="Sikorski J."/>
            <person name="Pukall R."/>
            <person name="Goker M."/>
            <person name="Detter J.C."/>
            <person name="Woyke T."/>
            <person name="Bristow J."/>
            <person name="Eisen J.A."/>
            <person name="Markowitz V."/>
            <person name="Hugenholtz P."/>
            <person name="Kyrpides N.C."/>
            <person name="Klenk H.P."/>
            <person name="Lapidus A."/>
        </authorList>
    </citation>
    <scope>NUCLEOTIDE SEQUENCE [LARGE SCALE GENOMIC DNA]</scope>
    <source>
        <strain evidence="5">ATCC 35074 / DSM 20540 / JCM 6276 / NBRC 101906 / NCIMB 13154 / VKM Ac-1939 / CCM 2703 / MRP</strain>
    </source>
</reference>
<dbReference type="EMBL" id="CP002536">
    <property type="protein sequence ID" value="ADY26447.1"/>
    <property type="molecule type" value="Genomic_DNA"/>
</dbReference>
<feature type="region of interest" description="Disordered" evidence="2">
    <location>
        <begin position="98"/>
        <end position="130"/>
    </location>
</feature>
<dbReference type="OrthoDB" id="9789841at2"/>
<gene>
    <name evidence="4" type="ordered locus">Deipr_1298</name>
</gene>
<dbReference type="PANTHER" id="PTHR43048:SF5">
    <property type="entry name" value="BLR5325 PROTEIN"/>
    <property type="match status" value="1"/>
</dbReference>
<name>F0RPA4_DEIPM</name>
<proteinExistence type="predicted"/>
<dbReference type="InterPro" id="IPR029068">
    <property type="entry name" value="Glyas_Bleomycin-R_OHBP_Dase"/>
</dbReference>
<reference evidence="5" key="1">
    <citation type="submission" date="2011-02" db="EMBL/GenBank/DDBJ databases">
        <title>The complete sequence of chromosome of Deinococcus proteolyticus DSM 20540.</title>
        <authorList>
            <consortium name="US DOE Joint Genome Institute (JGI-PGF)"/>
            <person name="Lucas S."/>
            <person name="Copeland A."/>
            <person name="Lapidus A."/>
            <person name="Bruce D."/>
            <person name="Goodwin L."/>
            <person name="Pitluck S."/>
            <person name="Kyrpides N."/>
            <person name="Mavromatis K."/>
            <person name="Pagani I."/>
            <person name="Ivanova N."/>
            <person name="Ovchinnikova G."/>
            <person name="Zeytun A."/>
            <person name="Detter J.C."/>
            <person name="Han C."/>
            <person name="Land M."/>
            <person name="Hauser L."/>
            <person name="Markowitz V."/>
            <person name="Cheng J.-F."/>
            <person name="Hugenholtz P."/>
            <person name="Woyke T."/>
            <person name="Wu D."/>
            <person name="Pukall R."/>
            <person name="Steenblock K."/>
            <person name="Brambilla E."/>
            <person name="Klenk H.-P."/>
            <person name="Eisen J.A."/>
        </authorList>
    </citation>
    <scope>NUCLEOTIDE SEQUENCE [LARGE SCALE GENOMIC DNA]</scope>
    <source>
        <strain evidence="5">ATCC 35074 / DSM 20540 / JCM 6276 / NBRC 101906 / NCIMB 13154 / VKM Ac-1939 / CCM 2703 / MRP</strain>
    </source>
</reference>
<dbReference type="GO" id="GO:0046491">
    <property type="term" value="P:L-methylmalonyl-CoA metabolic process"/>
    <property type="evidence" value="ECO:0007669"/>
    <property type="project" value="TreeGrafter"/>
</dbReference>
<dbReference type="Pfam" id="PF00903">
    <property type="entry name" value="Glyoxalase"/>
    <property type="match status" value="1"/>
</dbReference>
<protein>
    <submittedName>
        <fullName evidence="4">Glyoxalase/bleomycin resistance protein/dioxygenase</fullName>
    </submittedName>
</protein>
<dbReference type="PROSITE" id="PS51819">
    <property type="entry name" value="VOC"/>
    <property type="match status" value="1"/>
</dbReference>
<dbReference type="AlphaFoldDB" id="F0RPA4"/>
<dbReference type="eggNOG" id="COG0346">
    <property type="taxonomic scope" value="Bacteria"/>
</dbReference>
<dbReference type="HOGENOM" id="CLU_046006_8_1_0"/>
<dbReference type="InterPro" id="IPR051785">
    <property type="entry name" value="MMCE/EMCE_epimerase"/>
</dbReference>
<keyword evidence="1" id="KW-0479">Metal-binding</keyword>
<feature type="domain" description="VOC" evidence="3">
    <location>
        <begin position="2"/>
        <end position="119"/>
    </location>
</feature>
<evidence type="ECO:0000313" key="5">
    <source>
        <dbReference type="Proteomes" id="UP000007718"/>
    </source>
</evidence>
<keyword evidence="4" id="KW-0560">Oxidoreductase</keyword>
<accession>F0RPA4</accession>
<dbReference type="RefSeq" id="WP_013615056.1">
    <property type="nucleotide sequence ID" value="NC_015161.1"/>
</dbReference>
<evidence type="ECO:0000259" key="3">
    <source>
        <dbReference type="PROSITE" id="PS51819"/>
    </source>
</evidence>
<feature type="compositionally biased region" description="Basic and acidic residues" evidence="2">
    <location>
        <begin position="120"/>
        <end position="130"/>
    </location>
</feature>
<evidence type="ECO:0000256" key="1">
    <source>
        <dbReference type="ARBA" id="ARBA00022723"/>
    </source>
</evidence>
<dbReference type="KEGG" id="dpt:Deipr_1298"/>
<dbReference type="PANTHER" id="PTHR43048">
    <property type="entry name" value="METHYLMALONYL-COA EPIMERASE"/>
    <property type="match status" value="1"/>
</dbReference>
<sequence>MALKHVSFLTRDLDRTLAFYALLGAQPLKRLRTAEGYSRAVLDLGGGRVQFFQIAGETPAPHAHWAEHLALEVPDLLAVVAQLGNAGHHLTREVQLSPGGRPMAFVQDPDGRSVELLQQDGERSDRARPD</sequence>
<dbReference type="Gene3D" id="3.10.180.10">
    <property type="entry name" value="2,3-Dihydroxybiphenyl 1,2-Dioxygenase, domain 1"/>
    <property type="match status" value="1"/>
</dbReference>
<evidence type="ECO:0000256" key="2">
    <source>
        <dbReference type="SAM" id="MobiDB-lite"/>
    </source>
</evidence>
<dbReference type="STRING" id="693977.Deipr_1298"/>
<dbReference type="GO" id="GO:0004493">
    <property type="term" value="F:methylmalonyl-CoA epimerase activity"/>
    <property type="evidence" value="ECO:0007669"/>
    <property type="project" value="TreeGrafter"/>
</dbReference>
<keyword evidence="4" id="KW-0223">Dioxygenase</keyword>
<organism evidence="4 5">
    <name type="scientific">Deinococcus proteolyticus (strain ATCC 35074 / DSM 20540 / JCM 6276 / NBRC 101906 / NCIMB 13154 / VKM Ac-1939 / CCM 2703 / MRP)</name>
    <dbReference type="NCBI Taxonomy" id="693977"/>
    <lineage>
        <taxon>Bacteria</taxon>
        <taxon>Thermotogati</taxon>
        <taxon>Deinococcota</taxon>
        <taxon>Deinococci</taxon>
        <taxon>Deinococcales</taxon>
        <taxon>Deinococcaceae</taxon>
        <taxon>Deinococcus</taxon>
    </lineage>
</organism>
<dbReference type="InterPro" id="IPR004360">
    <property type="entry name" value="Glyas_Fos-R_dOase_dom"/>
</dbReference>
<dbReference type="InterPro" id="IPR037523">
    <property type="entry name" value="VOC_core"/>
</dbReference>
<dbReference type="GO" id="GO:0046872">
    <property type="term" value="F:metal ion binding"/>
    <property type="evidence" value="ECO:0007669"/>
    <property type="project" value="UniProtKB-KW"/>
</dbReference>
<dbReference type="SUPFAM" id="SSF54593">
    <property type="entry name" value="Glyoxalase/Bleomycin resistance protein/Dihydroxybiphenyl dioxygenase"/>
    <property type="match status" value="1"/>
</dbReference>
<keyword evidence="5" id="KW-1185">Reference proteome</keyword>
<evidence type="ECO:0000313" key="4">
    <source>
        <dbReference type="EMBL" id="ADY26447.1"/>
    </source>
</evidence>
<dbReference type="Proteomes" id="UP000007718">
    <property type="component" value="Chromosome"/>
</dbReference>
<dbReference type="GO" id="GO:0051213">
    <property type="term" value="F:dioxygenase activity"/>
    <property type="evidence" value="ECO:0007669"/>
    <property type="project" value="UniProtKB-KW"/>
</dbReference>